<evidence type="ECO:0000313" key="1">
    <source>
        <dbReference type="EMBL" id="GAH64169.1"/>
    </source>
</evidence>
<gene>
    <name evidence="1" type="ORF">S03H2_50293</name>
</gene>
<dbReference type="EMBL" id="BARU01031832">
    <property type="protein sequence ID" value="GAH64169.1"/>
    <property type="molecule type" value="Genomic_DNA"/>
</dbReference>
<protein>
    <recommendedName>
        <fullName evidence="2">DUF11 domain-containing protein</fullName>
    </recommendedName>
</protein>
<evidence type="ECO:0008006" key="2">
    <source>
        <dbReference type="Google" id="ProtNLM"/>
    </source>
</evidence>
<reference evidence="1" key="1">
    <citation type="journal article" date="2014" name="Front. Microbiol.">
        <title>High frequency of phylogenetically diverse reductive dehalogenase-homologous genes in deep subseafloor sedimentary metagenomes.</title>
        <authorList>
            <person name="Kawai M."/>
            <person name="Futagami T."/>
            <person name="Toyoda A."/>
            <person name="Takaki Y."/>
            <person name="Nishi S."/>
            <person name="Hori S."/>
            <person name="Arai W."/>
            <person name="Tsubouchi T."/>
            <person name="Morono Y."/>
            <person name="Uchiyama I."/>
            <person name="Ito T."/>
            <person name="Fujiyama A."/>
            <person name="Inagaki F."/>
            <person name="Takami H."/>
        </authorList>
    </citation>
    <scope>NUCLEOTIDE SEQUENCE</scope>
    <source>
        <strain evidence="1">Expedition CK06-06</strain>
    </source>
</reference>
<name>X1IDI4_9ZZZZ</name>
<feature type="non-terminal residue" evidence="1">
    <location>
        <position position="187"/>
    </location>
</feature>
<comment type="caution">
    <text evidence="1">The sequence shown here is derived from an EMBL/GenBank/DDBJ whole genome shotgun (WGS) entry which is preliminary data.</text>
</comment>
<organism evidence="1">
    <name type="scientific">marine sediment metagenome</name>
    <dbReference type="NCBI Taxonomy" id="412755"/>
    <lineage>
        <taxon>unclassified sequences</taxon>
        <taxon>metagenomes</taxon>
        <taxon>ecological metagenomes</taxon>
    </lineage>
</organism>
<proteinExistence type="predicted"/>
<sequence length="187" mass="21512">MVDPSDGSVIIIADAPGQFTRGLAWIGNNLWATDSQEDMLFKLKVNDGEKYVRTNMREEKIDYTYQITNYGPGEVKKADIYLAIPSNRLTQEITGEIKYNPDYTNVVIDKWNQSTAHYELKNLKAGESKTIHMITTTKLWDVRYYIFPDQVGTLEEIPKEISTLYLQNNEKYQLNHPTIQDAVKKAV</sequence>
<dbReference type="AlphaFoldDB" id="X1IDI4"/>
<accession>X1IDI4</accession>